<gene>
    <name evidence="2" type="ORF">BXZ70DRAFT_906443</name>
</gene>
<name>A0A8K0URL9_9AGAR</name>
<reference evidence="2" key="1">
    <citation type="journal article" date="2021" name="New Phytol.">
        <title>Evolutionary innovations through gain and loss of genes in the ectomycorrhizal Boletales.</title>
        <authorList>
            <person name="Wu G."/>
            <person name="Miyauchi S."/>
            <person name="Morin E."/>
            <person name="Kuo A."/>
            <person name="Drula E."/>
            <person name="Varga T."/>
            <person name="Kohler A."/>
            <person name="Feng B."/>
            <person name="Cao Y."/>
            <person name="Lipzen A."/>
            <person name="Daum C."/>
            <person name="Hundley H."/>
            <person name="Pangilinan J."/>
            <person name="Johnson J."/>
            <person name="Barry K."/>
            <person name="LaButti K."/>
            <person name="Ng V."/>
            <person name="Ahrendt S."/>
            <person name="Min B."/>
            <person name="Choi I.G."/>
            <person name="Park H."/>
            <person name="Plett J.M."/>
            <person name="Magnuson J."/>
            <person name="Spatafora J.W."/>
            <person name="Nagy L.G."/>
            <person name="Henrissat B."/>
            <person name="Grigoriev I.V."/>
            <person name="Yang Z.L."/>
            <person name="Xu J."/>
            <person name="Martin F.M."/>
        </authorList>
    </citation>
    <scope>NUCLEOTIDE SEQUENCE</scope>
    <source>
        <strain evidence="2">KKN 215</strain>
    </source>
</reference>
<dbReference type="SUPFAM" id="SSF55729">
    <property type="entry name" value="Acyl-CoA N-acyltransferases (Nat)"/>
    <property type="match status" value="1"/>
</dbReference>
<accession>A0A8K0URL9</accession>
<sequence>MNLIIRRARDEANQNIPMEELDEVAELLSASYSTNSNNAELNLPFHRAIIEAQHVSGENWIALDGARIVALAGWFSPGRRINPEDYHQVAAGFGAFRAQMTSEVETWWTEEFVPQYNRMCEETFGLERRSQMWHLQMLCTHPDYRRQGIASSLVKHKEKQLATGNHLHEMRLEASSPQVINLFERWGWKVASSTGSQPNVIHTNYGELHFCCIEKTAEPPILTRDMFGQCPFQVETSSLLFV</sequence>
<dbReference type="InterPro" id="IPR000182">
    <property type="entry name" value="GNAT_dom"/>
</dbReference>
<evidence type="ECO:0000313" key="3">
    <source>
        <dbReference type="Proteomes" id="UP000813824"/>
    </source>
</evidence>
<dbReference type="InterPro" id="IPR016181">
    <property type="entry name" value="Acyl_CoA_acyltransferase"/>
</dbReference>
<keyword evidence="3" id="KW-1185">Reference proteome</keyword>
<dbReference type="CDD" id="cd04301">
    <property type="entry name" value="NAT_SF"/>
    <property type="match status" value="1"/>
</dbReference>
<dbReference type="PROSITE" id="PS51186">
    <property type="entry name" value="GNAT"/>
    <property type="match status" value="1"/>
</dbReference>
<comment type="caution">
    <text evidence="2">The sequence shown here is derived from an EMBL/GenBank/DDBJ whole genome shotgun (WGS) entry which is preliminary data.</text>
</comment>
<dbReference type="PANTHER" id="PTHR42791">
    <property type="entry name" value="GNAT FAMILY ACETYLTRANSFERASE"/>
    <property type="match status" value="1"/>
</dbReference>
<dbReference type="InterPro" id="IPR052523">
    <property type="entry name" value="Trichothecene_AcTrans"/>
</dbReference>
<dbReference type="PANTHER" id="PTHR42791:SF1">
    <property type="entry name" value="N-ACETYLTRANSFERASE DOMAIN-CONTAINING PROTEIN"/>
    <property type="match status" value="1"/>
</dbReference>
<dbReference type="EMBL" id="JAEVFJ010000011">
    <property type="protein sequence ID" value="KAH8101884.1"/>
    <property type="molecule type" value="Genomic_DNA"/>
</dbReference>
<dbReference type="Gene3D" id="3.40.630.30">
    <property type="match status" value="1"/>
</dbReference>
<evidence type="ECO:0000313" key="2">
    <source>
        <dbReference type="EMBL" id="KAH8101884.1"/>
    </source>
</evidence>
<dbReference type="OrthoDB" id="4738875at2759"/>
<evidence type="ECO:0000259" key="1">
    <source>
        <dbReference type="PROSITE" id="PS51186"/>
    </source>
</evidence>
<feature type="domain" description="N-acetyltransferase" evidence="1">
    <location>
        <begin position="76"/>
        <end position="218"/>
    </location>
</feature>
<organism evidence="2 3">
    <name type="scientific">Cristinia sonorae</name>
    <dbReference type="NCBI Taxonomy" id="1940300"/>
    <lineage>
        <taxon>Eukaryota</taxon>
        <taxon>Fungi</taxon>
        <taxon>Dikarya</taxon>
        <taxon>Basidiomycota</taxon>
        <taxon>Agaricomycotina</taxon>
        <taxon>Agaricomycetes</taxon>
        <taxon>Agaricomycetidae</taxon>
        <taxon>Agaricales</taxon>
        <taxon>Pleurotineae</taxon>
        <taxon>Stephanosporaceae</taxon>
        <taxon>Cristinia</taxon>
    </lineage>
</organism>
<protein>
    <submittedName>
        <fullName evidence="2">Acyl-CoA N-acyltransferase</fullName>
    </submittedName>
</protein>
<dbReference type="GO" id="GO:0016747">
    <property type="term" value="F:acyltransferase activity, transferring groups other than amino-acyl groups"/>
    <property type="evidence" value="ECO:0007669"/>
    <property type="project" value="InterPro"/>
</dbReference>
<dbReference type="AlphaFoldDB" id="A0A8K0URL9"/>
<dbReference type="Pfam" id="PF13673">
    <property type="entry name" value="Acetyltransf_10"/>
    <property type="match status" value="1"/>
</dbReference>
<dbReference type="Proteomes" id="UP000813824">
    <property type="component" value="Unassembled WGS sequence"/>
</dbReference>
<proteinExistence type="predicted"/>